<dbReference type="PANTHER" id="PTHR46187">
    <property type="entry name" value="ALKALINE CERAMIDASE 3"/>
    <property type="match status" value="1"/>
</dbReference>
<dbReference type="EMBL" id="JANBPU010000073">
    <property type="protein sequence ID" value="KAJ1917370.1"/>
    <property type="molecule type" value="Genomic_DNA"/>
</dbReference>
<evidence type="ECO:0000313" key="10">
    <source>
        <dbReference type="EMBL" id="KAJ1917370.1"/>
    </source>
</evidence>
<feature type="transmembrane region" description="Helical" evidence="9">
    <location>
        <begin position="89"/>
        <end position="109"/>
    </location>
</feature>
<comment type="subcellular location">
    <subcellularLocation>
        <location evidence="1">Membrane</location>
        <topology evidence="1">Multi-pass membrane protein</topology>
    </subcellularLocation>
</comment>
<dbReference type="GO" id="GO:0016811">
    <property type="term" value="F:hydrolase activity, acting on carbon-nitrogen (but not peptide) bonds, in linear amides"/>
    <property type="evidence" value="ECO:0007669"/>
    <property type="project" value="InterPro"/>
</dbReference>
<dbReference type="GO" id="GO:0005789">
    <property type="term" value="C:endoplasmic reticulum membrane"/>
    <property type="evidence" value="ECO:0007669"/>
    <property type="project" value="TreeGrafter"/>
</dbReference>
<protein>
    <recommendedName>
        <fullName evidence="12">Alkaline ceramidase</fullName>
    </recommendedName>
</protein>
<dbReference type="GO" id="GO:0046513">
    <property type="term" value="P:ceramide biosynthetic process"/>
    <property type="evidence" value="ECO:0007669"/>
    <property type="project" value="TreeGrafter"/>
</dbReference>
<keyword evidence="4" id="KW-0378">Hydrolase</keyword>
<comment type="caution">
    <text evidence="10">The sequence shown here is derived from an EMBL/GenBank/DDBJ whole genome shotgun (WGS) entry which is preliminary data.</text>
</comment>
<feature type="transmembrane region" description="Helical" evidence="9">
    <location>
        <begin position="39"/>
        <end position="56"/>
    </location>
</feature>
<feature type="binding site" evidence="7">
    <location>
        <position position="38"/>
    </location>
    <ligand>
        <name>Ca(2+)</name>
        <dbReference type="ChEBI" id="CHEBI:29108"/>
    </ligand>
</feature>
<evidence type="ECO:0000313" key="11">
    <source>
        <dbReference type="Proteomes" id="UP001150538"/>
    </source>
</evidence>
<feature type="transmembrane region" description="Helical" evidence="9">
    <location>
        <begin position="226"/>
        <end position="249"/>
    </location>
</feature>
<feature type="binding site" evidence="7">
    <location>
        <position position="25"/>
    </location>
    <ligand>
        <name>Ca(2+)</name>
        <dbReference type="ChEBI" id="CHEBI:29108"/>
    </ligand>
</feature>
<keyword evidence="6 9" id="KW-0472">Membrane</keyword>
<evidence type="ECO:0000256" key="5">
    <source>
        <dbReference type="ARBA" id="ARBA00022989"/>
    </source>
</evidence>
<evidence type="ECO:0000256" key="4">
    <source>
        <dbReference type="ARBA" id="ARBA00022801"/>
    </source>
</evidence>
<proteinExistence type="inferred from homology"/>
<feature type="binding site" evidence="7">
    <location>
        <position position="27"/>
    </location>
    <ligand>
        <name>Ca(2+)</name>
        <dbReference type="ChEBI" id="CHEBI:29108"/>
    </ligand>
</feature>
<feature type="transmembrane region" description="Helical" evidence="9">
    <location>
        <begin position="63"/>
        <end position="83"/>
    </location>
</feature>
<dbReference type="InterPro" id="IPR008901">
    <property type="entry name" value="ACER"/>
</dbReference>
<name>A0A9W8DN38_9FUNG</name>
<dbReference type="Pfam" id="PF05875">
    <property type="entry name" value="Ceramidase"/>
    <property type="match status" value="1"/>
</dbReference>
<evidence type="ECO:0000256" key="2">
    <source>
        <dbReference type="ARBA" id="ARBA00009780"/>
    </source>
</evidence>
<evidence type="ECO:0000256" key="9">
    <source>
        <dbReference type="SAM" id="Phobius"/>
    </source>
</evidence>
<dbReference type="GO" id="GO:0046514">
    <property type="term" value="P:ceramide catabolic process"/>
    <property type="evidence" value="ECO:0007669"/>
    <property type="project" value="TreeGrafter"/>
</dbReference>
<evidence type="ECO:0008006" key="12">
    <source>
        <dbReference type="Google" id="ProtNLM"/>
    </source>
</evidence>
<organism evidence="10 11">
    <name type="scientific">Mycoemilia scoparia</name>
    <dbReference type="NCBI Taxonomy" id="417184"/>
    <lineage>
        <taxon>Eukaryota</taxon>
        <taxon>Fungi</taxon>
        <taxon>Fungi incertae sedis</taxon>
        <taxon>Zoopagomycota</taxon>
        <taxon>Kickxellomycotina</taxon>
        <taxon>Kickxellomycetes</taxon>
        <taxon>Kickxellales</taxon>
        <taxon>Kickxellaceae</taxon>
        <taxon>Mycoemilia</taxon>
    </lineage>
</organism>
<dbReference type="Proteomes" id="UP001150538">
    <property type="component" value="Unassembled WGS sequence"/>
</dbReference>
<dbReference type="PANTHER" id="PTHR46187:SF3">
    <property type="entry name" value="ALKALINE CERAMIDASE 3"/>
    <property type="match status" value="1"/>
</dbReference>
<comment type="similarity">
    <text evidence="2">Belongs to the alkaline ceramidase family.</text>
</comment>
<keyword evidence="7" id="KW-0106">Calcium</keyword>
<dbReference type="OrthoDB" id="187171at2759"/>
<evidence type="ECO:0000256" key="3">
    <source>
        <dbReference type="ARBA" id="ARBA00022692"/>
    </source>
</evidence>
<gene>
    <name evidence="10" type="ORF">H4219_003237</name>
</gene>
<feature type="binding site" evidence="7">
    <location>
        <position position="29"/>
    </location>
    <ligand>
        <name>Ca(2+)</name>
        <dbReference type="ChEBI" id="CHEBI:29108"/>
    </ligand>
</feature>
<feature type="binding site" evidence="7">
    <location>
        <position position="24"/>
    </location>
    <ligand>
        <name>Ca(2+)</name>
        <dbReference type="ChEBI" id="CHEBI:29108"/>
    </ligand>
</feature>
<keyword evidence="11" id="KW-1185">Reference proteome</keyword>
<reference evidence="10" key="1">
    <citation type="submission" date="2022-07" db="EMBL/GenBank/DDBJ databases">
        <title>Phylogenomic reconstructions and comparative analyses of Kickxellomycotina fungi.</title>
        <authorList>
            <person name="Reynolds N.K."/>
            <person name="Stajich J.E."/>
            <person name="Barry K."/>
            <person name="Grigoriev I.V."/>
            <person name="Crous P."/>
            <person name="Smith M.E."/>
        </authorList>
    </citation>
    <scope>NUCLEOTIDE SEQUENCE</scope>
    <source>
        <strain evidence="10">NBRC 100468</strain>
    </source>
</reference>
<sequence length="314" mass="36135">MGLIPQSATPEGYGYWGKITSSVDWCEENYEHSHYVAEFFNSYSSFAMIVLGEIAVRMNCTNYIAFTIMARTITLVGIGSFMFHATLKYHMQMLDEVPMLWAILCAFYIQTKYRYKITSQWFKLGCIGWGIFITLLTAGFEGNTQFYCFHVSFGSLVYSCMYYMYKSLQDLKARGRFEFVPIFYKGIALYTISVTCWLIDTNLCHLVNGKVGGSQTVLPINPQLHAWWHVIISFGLYYLVIMFMADYCVAHNIPFRLSHVLFGLLPTISAINSPHLKASLDKYSGEHQYLTSKSDRRHHIKDEGVFFKDSSHTD</sequence>
<keyword evidence="7" id="KW-0479">Metal-binding</keyword>
<dbReference type="GO" id="GO:0046872">
    <property type="term" value="F:metal ion binding"/>
    <property type="evidence" value="ECO:0007669"/>
    <property type="project" value="UniProtKB-KW"/>
</dbReference>
<dbReference type="AlphaFoldDB" id="A0A9W8DN38"/>
<comment type="cofactor">
    <cofactor evidence="8">
        <name>Zn(2+)</name>
        <dbReference type="ChEBI" id="CHEBI:29105"/>
    </cofactor>
</comment>
<keyword evidence="3 9" id="KW-0812">Transmembrane</keyword>
<evidence type="ECO:0000256" key="8">
    <source>
        <dbReference type="PIRSR" id="PIRSR608901-2"/>
    </source>
</evidence>
<keyword evidence="5 9" id="KW-1133">Transmembrane helix</keyword>
<feature type="binding site" evidence="8">
    <location>
        <position position="229"/>
    </location>
    <ligand>
        <name>Zn(2+)</name>
        <dbReference type="ChEBI" id="CHEBI:29105"/>
        <note>catalytic</note>
    </ligand>
</feature>
<feature type="binding site" evidence="8">
    <location>
        <position position="225"/>
    </location>
    <ligand>
        <name>Zn(2+)</name>
        <dbReference type="ChEBI" id="CHEBI:29105"/>
        <note>catalytic</note>
    </ligand>
</feature>
<evidence type="ECO:0000256" key="1">
    <source>
        <dbReference type="ARBA" id="ARBA00004141"/>
    </source>
</evidence>
<feature type="transmembrane region" description="Helical" evidence="9">
    <location>
        <begin position="146"/>
        <end position="165"/>
    </location>
</feature>
<feature type="binding site" evidence="8">
    <location>
        <position position="84"/>
    </location>
    <ligand>
        <name>Zn(2+)</name>
        <dbReference type="ChEBI" id="CHEBI:29105"/>
        <note>catalytic</note>
    </ligand>
</feature>
<evidence type="ECO:0000256" key="7">
    <source>
        <dbReference type="PIRSR" id="PIRSR608901-1"/>
    </source>
</evidence>
<feature type="transmembrane region" description="Helical" evidence="9">
    <location>
        <begin position="121"/>
        <end position="140"/>
    </location>
</feature>
<evidence type="ECO:0000256" key="6">
    <source>
        <dbReference type="ARBA" id="ARBA00023136"/>
    </source>
</evidence>
<keyword evidence="8" id="KW-0862">Zinc</keyword>
<accession>A0A9W8DN38</accession>
<feature type="transmembrane region" description="Helical" evidence="9">
    <location>
        <begin position="177"/>
        <end position="200"/>
    </location>
</feature>